<dbReference type="SUPFAM" id="SSF51679">
    <property type="entry name" value="Bacterial luciferase-like"/>
    <property type="match status" value="1"/>
</dbReference>
<organism evidence="3 4">
    <name type="scientific">Candidatus Ruania gallistercoris</name>
    <dbReference type="NCBI Taxonomy" id="2838746"/>
    <lineage>
        <taxon>Bacteria</taxon>
        <taxon>Bacillati</taxon>
        <taxon>Actinomycetota</taxon>
        <taxon>Actinomycetes</taxon>
        <taxon>Micrococcales</taxon>
        <taxon>Ruaniaceae</taxon>
        <taxon>Ruania</taxon>
    </lineage>
</organism>
<dbReference type="Pfam" id="PF00296">
    <property type="entry name" value="Bac_luciferase"/>
    <property type="match status" value="1"/>
</dbReference>
<sequence>MAPTRTAVGVAFDRSFPASLVTEFAREVDGRVDELWLIEDCFYTTAPPLAAAALAVTEELRVGLGILPAVARTAAVTAMEIATLSSLAPGRVIGGIGHGVQSWMGQMGVRPASPLTALTEVLNAVRGLLRGERLTVDGRYVTLQDVQLEHLPDPVPPVLAGIRGPKSMAVAGRSADGVLLADCVGPGFIPTAREQAGNPECFQVSVFAPLITAPTRREAYTLASGWLADQLGAPTASLQSTPFYAELMSLYETGGTEALVEVPADWWAELGAIGTLEDAAAHLVALEQAGADAVALVPAPDPAVARDQLADVIRLADR</sequence>
<dbReference type="Proteomes" id="UP000824037">
    <property type="component" value="Unassembled WGS sequence"/>
</dbReference>
<protein>
    <submittedName>
        <fullName evidence="3">LLM class flavin-dependent oxidoreductase</fullName>
    </submittedName>
</protein>
<dbReference type="InterPro" id="IPR050564">
    <property type="entry name" value="F420-G6PD/mer"/>
</dbReference>
<keyword evidence="1" id="KW-0560">Oxidoreductase</keyword>
<dbReference type="Gene3D" id="3.20.20.30">
    <property type="entry name" value="Luciferase-like domain"/>
    <property type="match status" value="1"/>
</dbReference>
<proteinExistence type="predicted"/>
<dbReference type="InterPro" id="IPR036661">
    <property type="entry name" value="Luciferase-like_sf"/>
</dbReference>
<evidence type="ECO:0000259" key="2">
    <source>
        <dbReference type="Pfam" id="PF00296"/>
    </source>
</evidence>
<evidence type="ECO:0000313" key="4">
    <source>
        <dbReference type="Proteomes" id="UP000824037"/>
    </source>
</evidence>
<reference evidence="3" key="2">
    <citation type="submission" date="2021-04" db="EMBL/GenBank/DDBJ databases">
        <authorList>
            <person name="Gilroy R."/>
        </authorList>
    </citation>
    <scope>NUCLEOTIDE SEQUENCE</scope>
    <source>
        <strain evidence="3">ChiGjej4B4-7305</strain>
    </source>
</reference>
<gene>
    <name evidence="3" type="ORF">H9815_01850</name>
</gene>
<dbReference type="CDD" id="cd01097">
    <property type="entry name" value="Tetrahydromethanopterin_reductase"/>
    <property type="match status" value="1"/>
</dbReference>
<dbReference type="GO" id="GO:0016705">
    <property type="term" value="F:oxidoreductase activity, acting on paired donors, with incorporation or reduction of molecular oxygen"/>
    <property type="evidence" value="ECO:0007669"/>
    <property type="project" value="InterPro"/>
</dbReference>
<evidence type="ECO:0000256" key="1">
    <source>
        <dbReference type="ARBA" id="ARBA00023002"/>
    </source>
</evidence>
<feature type="domain" description="Luciferase-like" evidence="2">
    <location>
        <begin position="33"/>
        <end position="292"/>
    </location>
</feature>
<dbReference type="PANTHER" id="PTHR43244">
    <property type="match status" value="1"/>
</dbReference>
<dbReference type="PANTHER" id="PTHR43244:SF1">
    <property type="entry name" value="5,10-METHYLENETETRAHYDROMETHANOPTERIN REDUCTASE"/>
    <property type="match status" value="1"/>
</dbReference>
<comment type="caution">
    <text evidence="3">The sequence shown here is derived from an EMBL/GenBank/DDBJ whole genome shotgun (WGS) entry which is preliminary data.</text>
</comment>
<reference evidence="3" key="1">
    <citation type="journal article" date="2021" name="PeerJ">
        <title>Extensive microbial diversity within the chicken gut microbiome revealed by metagenomics and culture.</title>
        <authorList>
            <person name="Gilroy R."/>
            <person name="Ravi A."/>
            <person name="Getino M."/>
            <person name="Pursley I."/>
            <person name="Horton D.L."/>
            <person name="Alikhan N.F."/>
            <person name="Baker D."/>
            <person name="Gharbi K."/>
            <person name="Hall N."/>
            <person name="Watson M."/>
            <person name="Adriaenssens E.M."/>
            <person name="Foster-Nyarko E."/>
            <person name="Jarju S."/>
            <person name="Secka A."/>
            <person name="Antonio M."/>
            <person name="Oren A."/>
            <person name="Chaudhuri R.R."/>
            <person name="La Ragione R."/>
            <person name="Hildebrand F."/>
            <person name="Pallen M.J."/>
        </authorList>
    </citation>
    <scope>NUCLEOTIDE SEQUENCE</scope>
    <source>
        <strain evidence="3">ChiGjej4B4-7305</strain>
    </source>
</reference>
<dbReference type="InterPro" id="IPR011251">
    <property type="entry name" value="Luciferase-like_dom"/>
</dbReference>
<dbReference type="EMBL" id="DXBY01000037">
    <property type="protein sequence ID" value="HIZ34494.1"/>
    <property type="molecule type" value="Genomic_DNA"/>
</dbReference>
<dbReference type="AlphaFoldDB" id="A0A9D2J3M0"/>
<accession>A0A9D2J3M0</accession>
<evidence type="ECO:0000313" key="3">
    <source>
        <dbReference type="EMBL" id="HIZ34494.1"/>
    </source>
</evidence>
<name>A0A9D2J3M0_9MICO</name>